<dbReference type="OrthoDB" id="276029at2759"/>
<name>A0A3P7IPI1_STRVU</name>
<proteinExistence type="predicted"/>
<dbReference type="Gene3D" id="1.10.287.1490">
    <property type="match status" value="1"/>
</dbReference>
<feature type="coiled-coil region" evidence="1">
    <location>
        <begin position="66"/>
        <end position="189"/>
    </location>
</feature>
<keyword evidence="3" id="KW-1185">Reference proteome</keyword>
<dbReference type="PANTHER" id="PTHR15614:SF2">
    <property type="entry name" value="INTRAFLAGELLAR TRANSPORT PROTEIN 81 HOMOLOG"/>
    <property type="match status" value="1"/>
</dbReference>
<protein>
    <submittedName>
        <fullName evidence="2">Uncharacterized protein</fullName>
    </submittedName>
</protein>
<gene>
    <name evidence="2" type="ORF">SVUK_LOCUS3887</name>
</gene>
<reference evidence="2 3" key="1">
    <citation type="submission" date="2018-11" db="EMBL/GenBank/DDBJ databases">
        <authorList>
            <consortium name="Pathogen Informatics"/>
        </authorList>
    </citation>
    <scope>NUCLEOTIDE SEQUENCE [LARGE SCALE GENOMIC DNA]</scope>
</reference>
<evidence type="ECO:0000313" key="2">
    <source>
        <dbReference type="EMBL" id="VDM68889.1"/>
    </source>
</evidence>
<dbReference type="PANTHER" id="PTHR15614">
    <property type="entry name" value="INTRAFLAGELLAR TRANSPORT PROTEIN 81 HOMOLOG"/>
    <property type="match status" value="1"/>
</dbReference>
<dbReference type="Proteomes" id="UP000270094">
    <property type="component" value="Unassembled WGS sequence"/>
</dbReference>
<dbReference type="GO" id="GO:0060271">
    <property type="term" value="P:cilium assembly"/>
    <property type="evidence" value="ECO:0007669"/>
    <property type="project" value="InterPro"/>
</dbReference>
<dbReference type="EMBL" id="UYYB01010335">
    <property type="protein sequence ID" value="VDM68889.1"/>
    <property type="molecule type" value="Genomic_DNA"/>
</dbReference>
<dbReference type="AlphaFoldDB" id="A0A3P7IPI1"/>
<keyword evidence="1" id="KW-0175">Coiled coil</keyword>
<sequence>MQIEELLTEREVLLRTIHLLPKNFEQLEQRIESFGVEPLTVSSAPQSSHPIIAPNTTDVEELKSIVTNLINDIDRRRDTMAELKKKRDDLQEAFKSEKEDFDDKRADYEDRRAELQNESVELKPLIESLEGRQDKAEKAVIYIEEQINEAEQQLSAFKSAGSNAGEDLKAQLAEEQAKAELLLQNNESQVTDFDAARKQMVLWKSLVSMFEAKIASTAEEHNLGSEDN</sequence>
<accession>A0A3P7IPI1</accession>
<dbReference type="InterPro" id="IPR029600">
    <property type="entry name" value="IFT81"/>
</dbReference>
<organism evidence="2 3">
    <name type="scientific">Strongylus vulgaris</name>
    <name type="common">Blood worm</name>
    <dbReference type="NCBI Taxonomy" id="40348"/>
    <lineage>
        <taxon>Eukaryota</taxon>
        <taxon>Metazoa</taxon>
        <taxon>Ecdysozoa</taxon>
        <taxon>Nematoda</taxon>
        <taxon>Chromadorea</taxon>
        <taxon>Rhabditida</taxon>
        <taxon>Rhabditina</taxon>
        <taxon>Rhabditomorpha</taxon>
        <taxon>Strongyloidea</taxon>
        <taxon>Strongylidae</taxon>
        <taxon>Strongylus</taxon>
    </lineage>
</organism>
<dbReference type="GO" id="GO:0042073">
    <property type="term" value="P:intraciliary transport"/>
    <property type="evidence" value="ECO:0007669"/>
    <property type="project" value="InterPro"/>
</dbReference>
<evidence type="ECO:0000313" key="3">
    <source>
        <dbReference type="Proteomes" id="UP000270094"/>
    </source>
</evidence>
<dbReference type="GO" id="GO:0015631">
    <property type="term" value="F:tubulin binding"/>
    <property type="evidence" value="ECO:0007669"/>
    <property type="project" value="InterPro"/>
</dbReference>
<dbReference type="GO" id="GO:0036064">
    <property type="term" value="C:ciliary basal body"/>
    <property type="evidence" value="ECO:0007669"/>
    <property type="project" value="TreeGrafter"/>
</dbReference>
<dbReference type="GO" id="GO:0030992">
    <property type="term" value="C:intraciliary transport particle B"/>
    <property type="evidence" value="ECO:0007669"/>
    <property type="project" value="InterPro"/>
</dbReference>
<evidence type="ECO:0000256" key="1">
    <source>
        <dbReference type="SAM" id="Coils"/>
    </source>
</evidence>